<name>A0A1I1HCM4_9LACO</name>
<dbReference type="EC" id="4.2.1.1" evidence="2"/>
<keyword evidence="4" id="KW-0862">Zinc</keyword>
<comment type="catalytic activity">
    <reaction evidence="6">
        <text>hydrogencarbonate + H(+) = CO2 + H2O</text>
        <dbReference type="Rhea" id="RHEA:10748"/>
        <dbReference type="ChEBI" id="CHEBI:15377"/>
        <dbReference type="ChEBI" id="CHEBI:15378"/>
        <dbReference type="ChEBI" id="CHEBI:16526"/>
        <dbReference type="ChEBI" id="CHEBI:17544"/>
        <dbReference type="EC" id="4.2.1.1"/>
    </reaction>
</comment>
<dbReference type="Pfam" id="PF00194">
    <property type="entry name" value="Carb_anhydrase"/>
    <property type="match status" value="1"/>
</dbReference>
<dbReference type="InterPro" id="IPR036398">
    <property type="entry name" value="CA_dom_sf"/>
</dbReference>
<dbReference type="OrthoDB" id="5327615at2"/>
<dbReference type="InterPro" id="IPR001148">
    <property type="entry name" value="CA_dom"/>
</dbReference>
<evidence type="ECO:0000256" key="2">
    <source>
        <dbReference type="ARBA" id="ARBA00012925"/>
    </source>
</evidence>
<accession>A0A1I1HCM4</accession>
<evidence type="ECO:0000256" key="6">
    <source>
        <dbReference type="ARBA" id="ARBA00048348"/>
    </source>
</evidence>
<dbReference type="InterPro" id="IPR041891">
    <property type="entry name" value="Alpha_CA_prokaryot-like"/>
</dbReference>
<dbReference type="PANTHER" id="PTHR18952:SF265">
    <property type="entry name" value="CARBONIC ANHYDRASE"/>
    <property type="match status" value="1"/>
</dbReference>
<dbReference type="GO" id="GO:0008270">
    <property type="term" value="F:zinc ion binding"/>
    <property type="evidence" value="ECO:0007669"/>
    <property type="project" value="InterPro"/>
</dbReference>
<dbReference type="GO" id="GO:0004089">
    <property type="term" value="F:carbonate dehydratase activity"/>
    <property type="evidence" value="ECO:0007669"/>
    <property type="project" value="UniProtKB-EC"/>
</dbReference>
<dbReference type="AlphaFoldDB" id="A0A1I1HCM4"/>
<dbReference type="CDD" id="cd03124">
    <property type="entry name" value="alpha_CA_prokaryotic_like"/>
    <property type="match status" value="1"/>
</dbReference>
<dbReference type="Proteomes" id="UP000199376">
    <property type="component" value="Unassembled WGS sequence"/>
</dbReference>
<evidence type="ECO:0000259" key="7">
    <source>
        <dbReference type="PROSITE" id="PS51144"/>
    </source>
</evidence>
<evidence type="ECO:0000256" key="5">
    <source>
        <dbReference type="ARBA" id="ARBA00023239"/>
    </source>
</evidence>
<evidence type="ECO:0000256" key="3">
    <source>
        <dbReference type="ARBA" id="ARBA00022723"/>
    </source>
</evidence>
<dbReference type="InterPro" id="IPR023561">
    <property type="entry name" value="Carbonic_anhydrase_a-class"/>
</dbReference>
<dbReference type="SMART" id="SM01057">
    <property type="entry name" value="Carb_anhydrase"/>
    <property type="match status" value="1"/>
</dbReference>
<organism evidence="8 9">
    <name type="scientific">Fructobacillus durionis</name>
    <dbReference type="NCBI Taxonomy" id="283737"/>
    <lineage>
        <taxon>Bacteria</taxon>
        <taxon>Bacillati</taxon>
        <taxon>Bacillota</taxon>
        <taxon>Bacilli</taxon>
        <taxon>Lactobacillales</taxon>
        <taxon>Lactobacillaceae</taxon>
        <taxon>Fructobacillus</taxon>
    </lineage>
</organism>
<dbReference type="EMBL" id="FOLI01000008">
    <property type="protein sequence ID" value="SFC21546.1"/>
    <property type="molecule type" value="Genomic_DNA"/>
</dbReference>
<evidence type="ECO:0000256" key="1">
    <source>
        <dbReference type="ARBA" id="ARBA00010718"/>
    </source>
</evidence>
<dbReference type="PROSITE" id="PS51144">
    <property type="entry name" value="ALPHA_CA_2"/>
    <property type="match status" value="1"/>
</dbReference>
<evidence type="ECO:0000256" key="4">
    <source>
        <dbReference type="ARBA" id="ARBA00022833"/>
    </source>
</evidence>
<dbReference type="STRING" id="283737.SAMN05660453_1328"/>
<evidence type="ECO:0000313" key="9">
    <source>
        <dbReference type="Proteomes" id="UP000199376"/>
    </source>
</evidence>
<keyword evidence="9" id="KW-1185">Reference proteome</keyword>
<protein>
    <recommendedName>
        <fullName evidence="2">carbonic anhydrase</fullName>
        <ecNumber evidence="2">4.2.1.1</ecNumber>
    </recommendedName>
</protein>
<keyword evidence="5" id="KW-0456">Lyase</keyword>
<proteinExistence type="inferred from homology"/>
<dbReference type="Gene3D" id="3.10.200.10">
    <property type="entry name" value="Alpha carbonic anhydrase"/>
    <property type="match status" value="1"/>
</dbReference>
<keyword evidence="3" id="KW-0479">Metal-binding</keyword>
<reference evidence="8 9" key="1">
    <citation type="submission" date="2016-10" db="EMBL/GenBank/DDBJ databases">
        <authorList>
            <person name="de Groot N.N."/>
        </authorList>
    </citation>
    <scope>NUCLEOTIDE SEQUENCE [LARGE SCALE GENOMIC DNA]</scope>
    <source>
        <strain evidence="8 9">DSM 19113</strain>
    </source>
</reference>
<feature type="domain" description="Alpha-carbonic anhydrase" evidence="7">
    <location>
        <begin position="2"/>
        <end position="207"/>
    </location>
</feature>
<dbReference type="PANTHER" id="PTHR18952">
    <property type="entry name" value="CARBONIC ANHYDRASE"/>
    <property type="match status" value="1"/>
</dbReference>
<gene>
    <name evidence="8" type="ORF">SAMN05660453_1328</name>
</gene>
<dbReference type="RefSeq" id="WP_091503219.1">
    <property type="nucleotide sequence ID" value="NZ_FOLI01000008.1"/>
</dbReference>
<sequence length="212" mass="24246">MEKLNYHYQDAWRHTTTATCQSPIDVVAADLAEGSPLRIDWSKLQTSAVRKDEQVIGDQFFCDGQVMINDVTYDLVRFHIHDGYEHLWNGQGGPAELHLVFTRPEGGTFVLAVFLTLDEQAETLFRPILKEEKKQVNLQNFLPAVVTEAVTYVGTLTTPPLKKDVHWLLLKETLGINTEDLVTFTQAYPDNHRDVQPVQEREVLWHQVESMS</sequence>
<comment type="similarity">
    <text evidence="1">Belongs to the alpha-carbonic anhydrase family.</text>
</comment>
<evidence type="ECO:0000313" key="8">
    <source>
        <dbReference type="EMBL" id="SFC21546.1"/>
    </source>
</evidence>
<dbReference type="SUPFAM" id="SSF51069">
    <property type="entry name" value="Carbonic anhydrase"/>
    <property type="match status" value="1"/>
</dbReference>